<dbReference type="STRING" id="1391654.AKJ09_04180"/>
<dbReference type="PROSITE" id="PS51379">
    <property type="entry name" value="4FE4S_FER_2"/>
    <property type="match status" value="3"/>
</dbReference>
<feature type="domain" description="4Fe-4S ferredoxin-type" evidence="2">
    <location>
        <begin position="734"/>
        <end position="765"/>
    </location>
</feature>
<feature type="region of interest" description="Disordered" evidence="1">
    <location>
        <begin position="700"/>
        <end position="726"/>
    </location>
</feature>
<gene>
    <name evidence="3" type="ORF">AKJ09_04180</name>
</gene>
<feature type="compositionally biased region" description="Basic and acidic residues" evidence="1">
    <location>
        <begin position="707"/>
        <end position="716"/>
    </location>
</feature>
<sequence length="969" mass="105076">MPSMSHDTGHRASALARMLDETRDPIARRDFLVRMSAALGLAGVTGCTRAPREQIVPYVVQPPEVTPGKPTSYASATVLDGYATGVLVESHEGRPTKVEGNPEHPASLGASSAFDQASVLSLYDPSRAQAVKQGGSTSTWQDVATAIASGPWTAMGGKGLHLVMAPTSSPTAAILLKEIRERYPNAAISFHAPASRRNAWQGARLAYGKVVEPRFDLRAADVIVALDADFLGHGPAQLRLSRQFADRRRLARHEDGMNRLYAVDSLLSVTGASADHRLRVGRSEVMAFAAMLFAAIASGKVPQEAAEIAAPHRRWVEAVIRDLLAHRRRSLVIAGDTQPAVVHAMAHAINTALGNVGTTVTFGPSPIIEAGEPSHGHLADALENSAADTVIVLGANAVYASPAERPIAPILARARNSAYVGLYDDETARVCLTTIAEAHPLESWGDARAFDGTVSIIQPLVDPLFGGRSVLDVLAVLAGRKQTNAYDLVRERFKNDPARFRRALRRGFEEGSAFDVVTDLSSPDLATIGTVLASSFVRAERHRPTPEVEHGFDLVLTTDPHTYDGRFANDAWLLELPSPIGKLTWTNAATLSVEAAAALDLASGDEVEIRAGERSVRVPALVVPGQATGTVGLSLGWGRTAGAELSAGLGANAYELRPADEAWHVPDVTVRKTGERHVLPITQIHQGLEGRDESIARHATLSAWTSREPKSKESKPKRPLSIFNPPTMPAKRQWGMAVDLAVCTGCSACVVACQAENNVPTVGADGVRLGRAMHWLRIDAYAVGSHDFPRMVTEPMLCQHCEKAPCEYVCPVNATVHSEDGLNQMVYNRCVGTRFCSNNCPYKVRRFNWFDFHRTETPKEQLVHNPDVTVRERGVMEKCTFCVQRIREYEISERVEPNAPRKPLQTACQQACPTGAIVFGDVADRESEVAKLHRNERAFAVLDELGTVPRVRYLAKIINDNPELEEGKR</sequence>
<reference evidence="3 4" key="1">
    <citation type="submission" date="2015-08" db="EMBL/GenBank/DDBJ databases">
        <authorList>
            <person name="Babu N.S."/>
            <person name="Beckwith C.J."/>
            <person name="Beseler K.G."/>
            <person name="Brison A."/>
            <person name="Carone J.V."/>
            <person name="Caskin T.P."/>
            <person name="Diamond M."/>
            <person name="Durham M.E."/>
            <person name="Foxe J.M."/>
            <person name="Go M."/>
            <person name="Henderson B.A."/>
            <person name="Jones I.B."/>
            <person name="McGettigan J.A."/>
            <person name="Micheletti S.J."/>
            <person name="Nasrallah M.E."/>
            <person name="Ortiz D."/>
            <person name="Piller C.R."/>
            <person name="Privatt S.R."/>
            <person name="Schneider S.L."/>
            <person name="Sharp S."/>
            <person name="Smith T.C."/>
            <person name="Stanton J.D."/>
            <person name="Ullery H.E."/>
            <person name="Wilson R.J."/>
            <person name="Serrano M.G."/>
            <person name="Buck G."/>
            <person name="Lee V."/>
            <person name="Wang Y."/>
            <person name="Carvalho R."/>
            <person name="Voegtly L."/>
            <person name="Shi R."/>
            <person name="Duckworth R."/>
            <person name="Johnson A."/>
            <person name="Loviza R."/>
            <person name="Walstead R."/>
            <person name="Shah Z."/>
            <person name="Kiflezghi M."/>
            <person name="Wade K."/>
            <person name="Ball S.L."/>
            <person name="Bradley K.W."/>
            <person name="Asai D.J."/>
            <person name="Bowman C.A."/>
            <person name="Russell D.A."/>
            <person name="Pope W.H."/>
            <person name="Jacobs-Sera D."/>
            <person name="Hendrix R.W."/>
            <person name="Hatfull G.F."/>
        </authorList>
    </citation>
    <scope>NUCLEOTIDE SEQUENCE [LARGE SCALE GENOMIC DNA]</scope>
    <source>
        <strain evidence="3 4">DSM 27648</strain>
    </source>
</reference>
<evidence type="ECO:0000259" key="2">
    <source>
        <dbReference type="PROSITE" id="PS51379"/>
    </source>
</evidence>
<dbReference type="EMBL" id="CP012333">
    <property type="protein sequence ID" value="AKU97516.1"/>
    <property type="molecule type" value="Genomic_DNA"/>
</dbReference>
<dbReference type="InterPro" id="IPR009010">
    <property type="entry name" value="Asp_de-COase-like_dom_sf"/>
</dbReference>
<dbReference type="AlphaFoldDB" id="A0A0K1PVV2"/>
<feature type="domain" description="4Fe-4S ferredoxin-type" evidence="2">
    <location>
        <begin position="789"/>
        <end position="820"/>
    </location>
</feature>
<dbReference type="Gene3D" id="2.40.40.20">
    <property type="match status" value="1"/>
</dbReference>
<dbReference type="CDD" id="cd02784">
    <property type="entry name" value="MopB_CT_PHLH"/>
    <property type="match status" value="1"/>
</dbReference>
<evidence type="ECO:0000313" key="4">
    <source>
        <dbReference type="Proteomes" id="UP000064967"/>
    </source>
</evidence>
<keyword evidence="4" id="KW-1185">Reference proteome</keyword>
<evidence type="ECO:0000256" key="1">
    <source>
        <dbReference type="SAM" id="MobiDB-lite"/>
    </source>
</evidence>
<dbReference type="PANTHER" id="PTHR42783">
    <property type="entry name" value="GLUTAMATE SYNTHASE [NADPH] SMALL CHAIN"/>
    <property type="match status" value="1"/>
</dbReference>
<dbReference type="KEGG" id="llu:AKJ09_04180"/>
<organism evidence="3 4">
    <name type="scientific">Labilithrix luteola</name>
    <dbReference type="NCBI Taxonomy" id="1391654"/>
    <lineage>
        <taxon>Bacteria</taxon>
        <taxon>Pseudomonadati</taxon>
        <taxon>Myxococcota</taxon>
        <taxon>Polyangia</taxon>
        <taxon>Polyangiales</taxon>
        <taxon>Labilitrichaceae</taxon>
        <taxon>Labilithrix</taxon>
    </lineage>
</organism>
<dbReference type="SUPFAM" id="SSF54862">
    <property type="entry name" value="4Fe-4S ferredoxins"/>
    <property type="match status" value="1"/>
</dbReference>
<feature type="domain" description="4Fe-4S ferredoxin-type" evidence="2">
    <location>
        <begin position="821"/>
        <end position="850"/>
    </location>
</feature>
<proteinExistence type="predicted"/>
<protein>
    <submittedName>
        <fullName evidence="3">Molybdopterin oxidoreductase, iron-sulfur binding subunit</fullName>
    </submittedName>
</protein>
<dbReference type="InterPro" id="IPR017896">
    <property type="entry name" value="4Fe4S_Fe-S-bd"/>
</dbReference>
<evidence type="ECO:0000313" key="3">
    <source>
        <dbReference type="EMBL" id="AKU97516.1"/>
    </source>
</evidence>
<dbReference type="SUPFAM" id="SSF50692">
    <property type="entry name" value="ADC-like"/>
    <property type="match status" value="1"/>
</dbReference>
<dbReference type="CDD" id="cd10551">
    <property type="entry name" value="PsrB"/>
    <property type="match status" value="1"/>
</dbReference>
<accession>A0A0K1PVV2</accession>
<dbReference type="Proteomes" id="UP000064967">
    <property type="component" value="Chromosome"/>
</dbReference>
<dbReference type="Pfam" id="PF13247">
    <property type="entry name" value="Fer4_11"/>
    <property type="match status" value="1"/>
</dbReference>
<dbReference type="SUPFAM" id="SSF53706">
    <property type="entry name" value="Formate dehydrogenase/DMSO reductase, domains 1-3"/>
    <property type="match status" value="1"/>
</dbReference>
<dbReference type="PATRIC" id="fig|1391654.3.peg.4235"/>
<dbReference type="Gene3D" id="2.20.25.90">
    <property type="entry name" value="ADC-like domains"/>
    <property type="match status" value="1"/>
</dbReference>
<dbReference type="Gene3D" id="3.30.70.20">
    <property type="match status" value="2"/>
</dbReference>
<name>A0A0K1PVV2_9BACT</name>
<dbReference type="PANTHER" id="PTHR42783:SF3">
    <property type="entry name" value="GLUTAMATE SYNTHASE [NADPH] SMALL CHAIN-RELATED"/>
    <property type="match status" value="1"/>
</dbReference>